<name>X0YEB9_9ZZZZ</name>
<feature type="transmembrane region" description="Helical" evidence="1">
    <location>
        <begin position="12"/>
        <end position="36"/>
    </location>
</feature>
<keyword evidence="1" id="KW-0472">Membrane</keyword>
<evidence type="ECO:0000256" key="1">
    <source>
        <dbReference type="SAM" id="Phobius"/>
    </source>
</evidence>
<comment type="caution">
    <text evidence="2">The sequence shown here is derived from an EMBL/GenBank/DDBJ whole genome shotgun (WGS) entry which is preliminary data.</text>
</comment>
<organism evidence="2">
    <name type="scientific">marine sediment metagenome</name>
    <dbReference type="NCBI Taxonomy" id="412755"/>
    <lineage>
        <taxon>unclassified sequences</taxon>
        <taxon>metagenomes</taxon>
        <taxon>ecological metagenomes</taxon>
    </lineage>
</organism>
<keyword evidence="1" id="KW-0812">Transmembrane</keyword>
<dbReference type="EMBL" id="BARS01043022">
    <property type="protein sequence ID" value="GAG35166.1"/>
    <property type="molecule type" value="Genomic_DNA"/>
</dbReference>
<protein>
    <submittedName>
        <fullName evidence="2">Uncharacterized protein</fullName>
    </submittedName>
</protein>
<accession>X0YEB9</accession>
<dbReference type="AlphaFoldDB" id="X0YEB9"/>
<gene>
    <name evidence="2" type="ORF">S01H1_65193</name>
</gene>
<sequence length="52" mass="6104">MNFIKQLQNKPHYIRIQILWISVILVMAIVFSLWIICLKTSLGSLESEKESQ</sequence>
<reference evidence="2" key="1">
    <citation type="journal article" date="2014" name="Front. Microbiol.">
        <title>High frequency of phylogenetically diverse reductive dehalogenase-homologous genes in deep subseafloor sedimentary metagenomes.</title>
        <authorList>
            <person name="Kawai M."/>
            <person name="Futagami T."/>
            <person name="Toyoda A."/>
            <person name="Takaki Y."/>
            <person name="Nishi S."/>
            <person name="Hori S."/>
            <person name="Arai W."/>
            <person name="Tsubouchi T."/>
            <person name="Morono Y."/>
            <person name="Uchiyama I."/>
            <person name="Ito T."/>
            <person name="Fujiyama A."/>
            <person name="Inagaki F."/>
            <person name="Takami H."/>
        </authorList>
    </citation>
    <scope>NUCLEOTIDE SEQUENCE</scope>
    <source>
        <strain evidence="2">Expedition CK06-06</strain>
    </source>
</reference>
<feature type="non-terminal residue" evidence="2">
    <location>
        <position position="52"/>
    </location>
</feature>
<evidence type="ECO:0000313" key="2">
    <source>
        <dbReference type="EMBL" id="GAG35166.1"/>
    </source>
</evidence>
<keyword evidence="1" id="KW-1133">Transmembrane helix</keyword>
<proteinExistence type="predicted"/>